<keyword evidence="1" id="KW-1133">Transmembrane helix</keyword>
<keyword evidence="3" id="KW-1185">Reference proteome</keyword>
<dbReference type="Gene3D" id="3.40.50.2300">
    <property type="match status" value="2"/>
</dbReference>
<evidence type="ECO:0000256" key="1">
    <source>
        <dbReference type="SAM" id="Phobius"/>
    </source>
</evidence>
<dbReference type="AlphaFoldDB" id="A0A0R1GUN8"/>
<dbReference type="InterPro" id="IPR028082">
    <property type="entry name" value="Peripla_BP_I"/>
</dbReference>
<dbReference type="EMBL" id="AZCV01000002">
    <property type="protein sequence ID" value="KRK37949.1"/>
    <property type="molecule type" value="Genomic_DNA"/>
</dbReference>
<dbReference type="NCBIfam" id="NF041285">
    <property type="entry name" value="ABC_SBP_TrpX"/>
    <property type="match status" value="1"/>
</dbReference>
<keyword evidence="1" id="KW-0812">Transmembrane</keyword>
<keyword evidence="1" id="KW-0472">Membrane</keyword>
<evidence type="ECO:0000313" key="2">
    <source>
        <dbReference type="EMBL" id="KRK37949.1"/>
    </source>
</evidence>
<protein>
    <submittedName>
        <fullName evidence="2">ABC-type uncharacterized transport system, periplasmic component</fullName>
    </submittedName>
</protein>
<accession>A0A0R1GUN8</accession>
<comment type="caution">
    <text evidence="2">The sequence shown here is derived from an EMBL/GenBank/DDBJ whole genome shotgun (WGS) entry which is preliminary data.</text>
</comment>
<dbReference type="InterPro" id="IPR047776">
    <property type="entry name" value="ABC_SBP_TrpX-like"/>
</dbReference>
<dbReference type="Pfam" id="PF04392">
    <property type="entry name" value="ABC_sub_bind"/>
    <property type="match status" value="1"/>
</dbReference>
<reference evidence="2 3" key="1">
    <citation type="journal article" date="2015" name="Genome Announc.">
        <title>Expanding the biotechnology potential of lactobacilli through comparative genomics of 213 strains and associated genera.</title>
        <authorList>
            <person name="Sun Z."/>
            <person name="Harris H.M."/>
            <person name="McCann A."/>
            <person name="Guo C."/>
            <person name="Argimon S."/>
            <person name="Zhang W."/>
            <person name="Yang X."/>
            <person name="Jeffery I.B."/>
            <person name="Cooney J.C."/>
            <person name="Kagawa T.F."/>
            <person name="Liu W."/>
            <person name="Song Y."/>
            <person name="Salvetti E."/>
            <person name="Wrobel A."/>
            <person name="Rasinkangas P."/>
            <person name="Parkhill J."/>
            <person name="Rea M.C."/>
            <person name="O'Sullivan O."/>
            <person name="Ritari J."/>
            <person name="Douillard F.P."/>
            <person name="Paul Ross R."/>
            <person name="Yang R."/>
            <person name="Briner A.E."/>
            <person name="Felis G.E."/>
            <person name="de Vos W.M."/>
            <person name="Barrangou R."/>
            <person name="Klaenhammer T.R."/>
            <person name="Caufield P.W."/>
            <person name="Cui Y."/>
            <person name="Zhang H."/>
            <person name="O'Toole P.W."/>
        </authorList>
    </citation>
    <scope>NUCLEOTIDE SEQUENCE [LARGE SCALE GENOMIC DNA]</scope>
    <source>
        <strain evidence="2 3">DSM 20534</strain>
    </source>
</reference>
<dbReference type="Proteomes" id="UP000050909">
    <property type="component" value="Unassembled WGS sequence"/>
</dbReference>
<sequence>MDVFIFSENFHDLWELFFSKTNGINGEDKMKKMIGFIVLLLAFLGVAFYFGEREISQSRQKTDTPTVGVLQLMSHPALDAIYDGIKDGLKDAGYEVGQDVKIDFQNAQGDQSNLKSMSEKFVNEKAAVTVGIATPAAQALANATMDIPIVLGAITDPVGAKLVANNRRPGGNITGVSDQAPLGAQLDLMQEILPKMKNLGIIYTSSDDSAATQAKMMATLAQKAGLTVKKYSVNSTNDITQVAAQMVQNVDAVFVPTDNTIASSMETLVAATNAQNIPVFPTVDTMVKQGGVATSGINQFKLGQETGKMVAAILQGKSEPATTPIHFEKTGQLIINKQQADKLGLKIPAPVMQKAQEKGKIIK</sequence>
<gene>
    <name evidence="2" type="ORF">FC62_GL000716</name>
</gene>
<organism evidence="2 3">
    <name type="scientific">Amylolactobacillus amylotrophicus DSM 20534</name>
    <dbReference type="NCBI Taxonomy" id="1423722"/>
    <lineage>
        <taxon>Bacteria</taxon>
        <taxon>Bacillati</taxon>
        <taxon>Bacillota</taxon>
        <taxon>Bacilli</taxon>
        <taxon>Lactobacillales</taxon>
        <taxon>Lactobacillaceae</taxon>
        <taxon>Amylolactobacillus</taxon>
    </lineage>
</organism>
<dbReference type="CDD" id="cd06325">
    <property type="entry name" value="PBP1_ABC_unchar_transporter"/>
    <property type="match status" value="1"/>
</dbReference>
<feature type="transmembrane region" description="Helical" evidence="1">
    <location>
        <begin position="33"/>
        <end position="51"/>
    </location>
</feature>
<dbReference type="SUPFAM" id="SSF53822">
    <property type="entry name" value="Periplasmic binding protein-like I"/>
    <property type="match status" value="1"/>
</dbReference>
<dbReference type="PATRIC" id="fig|1423722.3.peg.733"/>
<evidence type="ECO:0000313" key="3">
    <source>
        <dbReference type="Proteomes" id="UP000050909"/>
    </source>
</evidence>
<proteinExistence type="predicted"/>
<dbReference type="PANTHER" id="PTHR35271:SF1">
    <property type="entry name" value="ABC TRANSPORTER, SUBSTRATE-BINDING LIPOPROTEIN"/>
    <property type="match status" value="1"/>
</dbReference>
<name>A0A0R1GUN8_9LACO</name>
<dbReference type="PANTHER" id="PTHR35271">
    <property type="entry name" value="ABC TRANSPORTER, SUBSTRATE-BINDING LIPOPROTEIN-RELATED"/>
    <property type="match status" value="1"/>
</dbReference>
<dbReference type="InterPro" id="IPR007487">
    <property type="entry name" value="ABC_transpt-TYRBP-like"/>
</dbReference>